<evidence type="ECO:0000313" key="6">
    <source>
        <dbReference type="EMBL" id="CAG8457183.1"/>
    </source>
</evidence>
<dbReference type="InterPro" id="IPR003395">
    <property type="entry name" value="RecF/RecN/SMC_N"/>
</dbReference>
<comment type="subcellular location">
    <subcellularLocation>
        <location evidence="2">Nucleus</location>
    </subcellularLocation>
</comment>
<dbReference type="InterPro" id="IPR027417">
    <property type="entry name" value="P-loop_NTPase"/>
</dbReference>
<sequence length="1205" mass="140856">MLSNLIDMLEVIYENVKQAMQKREQDDRQTVSITRETLSTRLQDERRVFILTNTPVFLPNMFSTRKRQDNERQMDSLEGTGPATMSAYVEIIFDNSDNRFPTGKDEVVLRRTIGLKKDEYSLDKKSATKADVMNLLESAGFSRSNPYYIVPQGRITALTNAKDHERLHLLKEVAGTRVYEQRRQESMKIMEETDSKRSKIEELLSYIEERLEELEEEKEELKNFQDMDRERRCLEYTIYHREQTDLLQQLQEMDEAREKDVRGSDEQNKEYDQQHRSITEIESQIHELQENIEFLKIEKEQLDDDKRDHIKVYAQIELEIKDLEETTSQNHKLKRKREAELRSVEVDIKRKESELNEVLPNYERELHQEAQLNESLEQAELRRQALYAKQGRSIQFRTRAERDGWLQEEMTEIKRTITVQQKQASDLEHEIENIKRTIETTEVEIQNKREQLEQRKKSLEQMNTDLNELKAKRDKLTDERKERWREDAQLDTKLSNTRELLRKSERSLMGSMDKNTSAGLALVKKITERYKLKGVYGPLFELFECVSDSYWTAVEVTAGQSLFHVVVDTDETATKVLKALNEASNGRVTFMPLNRLHPKPCEYPADDDVKPMLEVIKFDDEYAKAFQQVFSRTIICSNLEICATFARSHGLNCITMSGDRVDRKGALSGGYHDVRRRRLEASSNYKRYRSECEELEGRVNAIKSDITRLDQSITRVLGQMQLIEARRRQAQDSRDPLIFEINSKIKEEASLRESKANKEKSLQNVQTDIRMLTAQYQAHQMEMGTELAQQLTPQEGQQLAELNASIEDLRERLARSSTTRSQLEIRKNVLENELNANLKRRRDEFVTQIESLTTNEDARLSVNKKELEKTIQNINNRAEEIEKTLRKLSTDLTDKNEELEKAKADQEIWQQEMERHQKVMEKFLSKRSLLLKKKEECQKNIRELGALPDAAFEKYTSTDLTKLLRMLHKVREGLKKYNHVNKKAFEQYNNFTKQRDTLSKRKIELDQSKRSIADLIDVLDQRKDEAIERTFKQVAKYFSEVFEKLVPAGRGQLIMLRHIDRDGDEDEDEEFNENEGSSVDNYTGVAIKVSFNSKTDEGLRMQQLSGGQKSLVALTLIFAIQQCDPAPFYLFDEIDAALDAQYRTAVASMIHELSENGQFITTTFRPEMLANADKFYGVTFSNKVSRVNCITKEDALNFVEQEQPQ</sequence>
<comment type="caution">
    <text evidence="6">The sequence shown here is derived from an EMBL/GenBank/DDBJ whole genome shotgun (WGS) entry which is preliminary data.</text>
</comment>
<name>A0A9N8YUT7_9GLOM</name>
<keyword evidence="2" id="KW-0539">Nucleus</keyword>
<dbReference type="Gene3D" id="3.40.50.300">
    <property type="entry name" value="P-loop containing nucleotide triphosphate hydrolases"/>
    <property type="match status" value="2"/>
</dbReference>
<dbReference type="PANTHER" id="PTHR43977">
    <property type="entry name" value="STRUCTURAL MAINTENANCE OF CHROMOSOMES PROTEIN 3"/>
    <property type="match status" value="1"/>
</dbReference>
<dbReference type="EMBL" id="CAJVPJ010000018">
    <property type="protein sequence ID" value="CAG8457183.1"/>
    <property type="molecule type" value="Genomic_DNA"/>
</dbReference>
<dbReference type="OrthoDB" id="5575062at2759"/>
<organism evidence="6 7">
    <name type="scientific">Paraglomus occultum</name>
    <dbReference type="NCBI Taxonomy" id="144539"/>
    <lineage>
        <taxon>Eukaryota</taxon>
        <taxon>Fungi</taxon>
        <taxon>Fungi incertae sedis</taxon>
        <taxon>Mucoromycota</taxon>
        <taxon>Glomeromycotina</taxon>
        <taxon>Glomeromycetes</taxon>
        <taxon>Paraglomerales</taxon>
        <taxon>Paraglomeraceae</taxon>
        <taxon>Paraglomus</taxon>
    </lineage>
</organism>
<dbReference type="FunFam" id="3.40.50.300:FF:000370">
    <property type="entry name" value="Structural maintenance of chromosomes 3"/>
    <property type="match status" value="1"/>
</dbReference>
<feature type="domain" description="SMC hinge" evidence="5">
    <location>
        <begin position="533"/>
        <end position="646"/>
    </location>
</feature>
<evidence type="ECO:0000256" key="3">
    <source>
        <dbReference type="SAM" id="Coils"/>
    </source>
</evidence>
<dbReference type="Pfam" id="PF06470">
    <property type="entry name" value="SMC_hinge"/>
    <property type="match status" value="1"/>
</dbReference>
<feature type="coiled-coil region" evidence="3">
    <location>
        <begin position="678"/>
        <end position="712"/>
    </location>
</feature>
<dbReference type="Pfam" id="PF02463">
    <property type="entry name" value="SMC_N"/>
    <property type="match status" value="1"/>
</dbReference>
<evidence type="ECO:0000256" key="1">
    <source>
        <dbReference type="ARBA" id="ARBA00023054"/>
    </source>
</evidence>
<dbReference type="AlphaFoldDB" id="A0A9N8YUT7"/>
<dbReference type="GO" id="GO:0051276">
    <property type="term" value="P:chromosome organization"/>
    <property type="evidence" value="ECO:0007669"/>
    <property type="project" value="InterPro"/>
</dbReference>
<dbReference type="GO" id="GO:0016887">
    <property type="term" value="F:ATP hydrolysis activity"/>
    <property type="evidence" value="ECO:0007669"/>
    <property type="project" value="InterPro"/>
</dbReference>
<dbReference type="SUPFAM" id="SSF52540">
    <property type="entry name" value="P-loop containing nucleoside triphosphate hydrolases"/>
    <property type="match status" value="2"/>
</dbReference>
<dbReference type="GO" id="GO:0007059">
    <property type="term" value="P:chromosome segregation"/>
    <property type="evidence" value="ECO:0007669"/>
    <property type="project" value="UniProtKB-ARBA"/>
</dbReference>
<feature type="coiled-coil region" evidence="3">
    <location>
        <begin position="755"/>
        <end position="919"/>
    </location>
</feature>
<dbReference type="SMART" id="SM00968">
    <property type="entry name" value="SMC_hinge"/>
    <property type="match status" value="1"/>
</dbReference>
<keyword evidence="1 3" id="KW-0175">Coiled coil</keyword>
<evidence type="ECO:0000313" key="7">
    <source>
        <dbReference type="Proteomes" id="UP000789572"/>
    </source>
</evidence>
<gene>
    <name evidence="6" type="ORF">POCULU_LOCUS364</name>
</gene>
<keyword evidence="7" id="KW-1185">Reference proteome</keyword>
<proteinExistence type="inferred from homology"/>
<comment type="similarity">
    <text evidence="2">Belongs to the SMC family.</text>
</comment>
<dbReference type="Gene3D" id="1.20.1060.20">
    <property type="match status" value="1"/>
</dbReference>
<dbReference type="GO" id="GO:0005694">
    <property type="term" value="C:chromosome"/>
    <property type="evidence" value="ECO:0007669"/>
    <property type="project" value="InterPro"/>
</dbReference>
<dbReference type="PIRSF" id="PIRSF005719">
    <property type="entry name" value="SMC"/>
    <property type="match status" value="1"/>
</dbReference>
<dbReference type="GO" id="GO:0005634">
    <property type="term" value="C:nucleus"/>
    <property type="evidence" value="ECO:0007669"/>
    <property type="project" value="UniProtKB-SubCell"/>
</dbReference>
<dbReference type="Proteomes" id="UP000789572">
    <property type="component" value="Unassembled WGS sequence"/>
</dbReference>
<accession>A0A9N8YUT7</accession>
<dbReference type="InterPro" id="IPR024704">
    <property type="entry name" value="SMC"/>
</dbReference>
<protein>
    <recommendedName>
        <fullName evidence="2">Structural maintenance of chromosomes protein</fullName>
    </recommendedName>
</protein>
<dbReference type="InterPro" id="IPR036277">
    <property type="entry name" value="SMC_hinge_sf"/>
</dbReference>
<dbReference type="InterPro" id="IPR010935">
    <property type="entry name" value="SMC_hinge"/>
</dbReference>
<evidence type="ECO:0000256" key="4">
    <source>
        <dbReference type="SAM" id="MobiDB-lite"/>
    </source>
</evidence>
<feature type="region of interest" description="Disordered" evidence="4">
    <location>
        <begin position="254"/>
        <end position="275"/>
    </location>
</feature>
<evidence type="ECO:0000256" key="2">
    <source>
        <dbReference type="PIRNR" id="PIRNR005719"/>
    </source>
</evidence>
<dbReference type="SUPFAM" id="SSF75553">
    <property type="entry name" value="Smc hinge domain"/>
    <property type="match status" value="1"/>
</dbReference>
<dbReference type="GO" id="GO:0005524">
    <property type="term" value="F:ATP binding"/>
    <property type="evidence" value="ECO:0007669"/>
    <property type="project" value="InterPro"/>
</dbReference>
<reference evidence="6" key="1">
    <citation type="submission" date="2021-06" db="EMBL/GenBank/DDBJ databases">
        <authorList>
            <person name="Kallberg Y."/>
            <person name="Tangrot J."/>
            <person name="Rosling A."/>
        </authorList>
    </citation>
    <scope>NUCLEOTIDE SEQUENCE</scope>
    <source>
        <strain evidence="6">IA702</strain>
    </source>
</reference>
<dbReference type="Gene3D" id="3.30.70.1620">
    <property type="match status" value="1"/>
</dbReference>
<evidence type="ECO:0000259" key="5">
    <source>
        <dbReference type="SMART" id="SM00968"/>
    </source>
</evidence>